<comment type="similarity">
    <text evidence="2">Belongs to the CPA3 antiporters (TC 2.A.63) subunit E family.</text>
</comment>
<dbReference type="GO" id="GO:0008324">
    <property type="term" value="F:monoatomic cation transmembrane transporter activity"/>
    <property type="evidence" value="ECO:0007669"/>
    <property type="project" value="InterPro"/>
</dbReference>
<evidence type="ECO:0000256" key="5">
    <source>
        <dbReference type="ARBA" id="ARBA00022989"/>
    </source>
</evidence>
<evidence type="ECO:0000256" key="1">
    <source>
        <dbReference type="ARBA" id="ARBA00004651"/>
    </source>
</evidence>
<protein>
    <submittedName>
        <fullName evidence="7">Na+/H+ antiporter subunit E</fullName>
    </submittedName>
</protein>
<evidence type="ECO:0000256" key="3">
    <source>
        <dbReference type="ARBA" id="ARBA00022475"/>
    </source>
</evidence>
<dbReference type="GO" id="GO:0005886">
    <property type="term" value="C:plasma membrane"/>
    <property type="evidence" value="ECO:0007669"/>
    <property type="project" value="UniProtKB-SubCell"/>
</dbReference>
<evidence type="ECO:0000256" key="4">
    <source>
        <dbReference type="ARBA" id="ARBA00022692"/>
    </source>
</evidence>
<dbReference type="KEGG" id="xdi:EZH22_27550"/>
<keyword evidence="4" id="KW-0812">Transmembrane</keyword>
<accession>A0A974PN47</accession>
<proteinExistence type="inferred from homology"/>
<keyword evidence="8" id="KW-1185">Reference proteome</keyword>
<keyword evidence="5" id="KW-1133">Transmembrane helix</keyword>
<evidence type="ECO:0000256" key="6">
    <source>
        <dbReference type="ARBA" id="ARBA00023136"/>
    </source>
</evidence>
<keyword evidence="6" id="KW-0472">Membrane</keyword>
<dbReference type="PANTHER" id="PTHR34584">
    <property type="entry name" value="NA(+)/H(+) ANTIPORTER SUBUNIT E1"/>
    <property type="match status" value="1"/>
</dbReference>
<keyword evidence="3" id="KW-1003">Cell membrane</keyword>
<dbReference type="InterPro" id="IPR002758">
    <property type="entry name" value="Cation_antiport_E"/>
</dbReference>
<dbReference type="PANTHER" id="PTHR34584:SF1">
    <property type="entry name" value="NA(+)_H(+) ANTIPORTER SUBUNIT E1"/>
    <property type="match status" value="1"/>
</dbReference>
<organism evidence="7 8">
    <name type="scientific">Xanthobacter dioxanivorans</name>
    <dbReference type="NCBI Taxonomy" id="2528964"/>
    <lineage>
        <taxon>Bacteria</taxon>
        <taxon>Pseudomonadati</taxon>
        <taxon>Pseudomonadota</taxon>
        <taxon>Alphaproteobacteria</taxon>
        <taxon>Hyphomicrobiales</taxon>
        <taxon>Xanthobacteraceae</taxon>
        <taxon>Xanthobacter</taxon>
    </lineage>
</organism>
<dbReference type="EMBL" id="CP063362">
    <property type="protein sequence ID" value="QRG06629.1"/>
    <property type="molecule type" value="Genomic_DNA"/>
</dbReference>
<gene>
    <name evidence="7" type="ORF">EZH22_27550</name>
</gene>
<dbReference type="Proteomes" id="UP000596427">
    <property type="component" value="Chromosome"/>
</dbReference>
<comment type="subcellular location">
    <subcellularLocation>
        <location evidence="1">Cell membrane</location>
        <topology evidence="1">Multi-pass membrane protein</topology>
    </subcellularLocation>
</comment>
<evidence type="ECO:0000313" key="8">
    <source>
        <dbReference type="Proteomes" id="UP000596427"/>
    </source>
</evidence>
<reference evidence="7 8" key="1">
    <citation type="submission" date="2020-10" db="EMBL/GenBank/DDBJ databases">
        <title>Degradation of 1,4-Dioxane by Xanthobacter sp. YN2, via a Novel Group-2 Soluble Di-Iron Monooxygenase.</title>
        <authorList>
            <person name="Ma F."/>
            <person name="Wang Y."/>
            <person name="Yang J."/>
            <person name="Guo H."/>
            <person name="Su D."/>
            <person name="Yu L."/>
        </authorList>
    </citation>
    <scope>NUCLEOTIDE SEQUENCE [LARGE SCALE GENOMIC DNA]</scope>
    <source>
        <strain evidence="7 8">YN2</strain>
    </source>
</reference>
<evidence type="ECO:0000256" key="2">
    <source>
        <dbReference type="ARBA" id="ARBA00006228"/>
    </source>
</evidence>
<dbReference type="AlphaFoldDB" id="A0A974PN47"/>
<evidence type="ECO:0000313" key="7">
    <source>
        <dbReference type="EMBL" id="QRG06629.1"/>
    </source>
</evidence>
<dbReference type="Pfam" id="PF01899">
    <property type="entry name" value="MNHE"/>
    <property type="match status" value="1"/>
</dbReference>
<sequence length="166" mass="16989">MGEVFSGRGLARWLAFFAGWVVLGPVHAADLAAGVIVSGLAAAASLRLLPQGPGRLRLSNLLSFAAGFMTGSFRAGWDVARRVAVVPPRVRPGIVTVPCAVPEGLARDTFRAITSLQPGMLPLSGHGPELRVHCLDLTSPVAASLSADAAAFLALADAPGHGTPHG</sequence>
<name>A0A974PN47_9HYPH</name>
<dbReference type="RefSeq" id="WP_203193536.1">
    <property type="nucleotide sequence ID" value="NZ_CP063362.1"/>
</dbReference>